<dbReference type="EMBL" id="CP090895">
    <property type="protein sequence ID" value="ULT91068.1"/>
    <property type="molecule type" value="Genomic_DNA"/>
</dbReference>
<evidence type="ECO:0000313" key="4">
    <source>
        <dbReference type="Proteomes" id="UP000827892"/>
    </source>
</evidence>
<proteinExistence type="predicted"/>
<feature type="coiled-coil region" evidence="1">
    <location>
        <begin position="336"/>
        <end position="374"/>
    </location>
</feature>
<dbReference type="PANTHER" id="PTHR21566">
    <property type="entry name" value="CILIA- AND FLAGELLA-ASSOCIATED PROTEIN 251-LIKE-RELATED-RELATED"/>
    <property type="match status" value="1"/>
</dbReference>
<dbReference type="PANTHER" id="PTHR21566:SF1">
    <property type="entry name" value="SPK DOMAIN-CONTAINING PROTEIN"/>
    <property type="match status" value="1"/>
</dbReference>
<name>A0AAE9D2G0_CAEBR</name>
<evidence type="ECO:0000256" key="2">
    <source>
        <dbReference type="SAM" id="MobiDB-lite"/>
    </source>
</evidence>
<dbReference type="InterPro" id="IPR007883">
    <property type="entry name" value="DUF713"/>
</dbReference>
<gene>
    <name evidence="3" type="ORF">L3Y34_008985</name>
</gene>
<protein>
    <submittedName>
        <fullName evidence="3">Uncharacterized protein</fullName>
    </submittedName>
</protein>
<evidence type="ECO:0000313" key="3">
    <source>
        <dbReference type="EMBL" id="ULT91068.1"/>
    </source>
</evidence>
<feature type="compositionally biased region" description="Basic and acidic residues" evidence="2">
    <location>
        <begin position="261"/>
        <end position="270"/>
    </location>
</feature>
<organism evidence="3 4">
    <name type="scientific">Caenorhabditis briggsae</name>
    <dbReference type="NCBI Taxonomy" id="6238"/>
    <lineage>
        <taxon>Eukaryota</taxon>
        <taxon>Metazoa</taxon>
        <taxon>Ecdysozoa</taxon>
        <taxon>Nematoda</taxon>
        <taxon>Chromadorea</taxon>
        <taxon>Rhabditida</taxon>
        <taxon>Rhabditina</taxon>
        <taxon>Rhabditomorpha</taxon>
        <taxon>Rhabditoidea</taxon>
        <taxon>Rhabditidae</taxon>
        <taxon>Peloderinae</taxon>
        <taxon>Caenorhabditis</taxon>
    </lineage>
</organism>
<sequence length="558" mass="66588">MKKFLLTLDFQKSFIHALENDSMKNWYQNNEKTLAKISECLETIEVPKTDKKEEEISKLIKNSFLLLFRSFWEPGVFQLKKRSKLKTLGRRLNPKQDIRKIEIEEFKRIFMKSVESKKWSNFYSSYSSYFDNVIRLARNQEKLDIVVETENKNQYNTLTDAKAHTHQVNLAKEGNMKDQKKKKSKLASQPLTLREYDLLESPKIERDVPVKRSSSEASSASLSFSAKINERNEEFQRELNAQNEKFAEELRKMREKRERLNREAEEDMRQFKKSQLNSIVSSPLDSRNSKSTQIRKEPLPKAGNVETPGIHRTPSQASNNSLHWENRRNQMDLSFQRKLNEQNEEFAEELRKMREKRERLNREAEEDMRKFRKESAMRIQMFLNCIQLRIRWEEQEQEWGDWLKSLRTPVARVKTILLEFEYQRRHNDEEENKSDIMYLQKSIQIAYEKLTYEFENLVNLSYRYEDKLFLKVIQYFISHLATKLCVTMEELDEYEPNEEFFNKINEMSKNIDAMDIPTTSKLRLICSNASPDDYEHIDPPKVPNYACVITEVSFEKGI</sequence>
<dbReference type="AlphaFoldDB" id="A0AAE9D2G0"/>
<keyword evidence="1" id="KW-0175">Coiled coil</keyword>
<dbReference type="Proteomes" id="UP000827892">
    <property type="component" value="Chromosome V"/>
</dbReference>
<evidence type="ECO:0000256" key="1">
    <source>
        <dbReference type="SAM" id="Coils"/>
    </source>
</evidence>
<accession>A0AAE9D2G0</accession>
<feature type="region of interest" description="Disordered" evidence="2">
    <location>
        <begin position="261"/>
        <end position="320"/>
    </location>
</feature>
<feature type="compositionally biased region" description="Polar residues" evidence="2">
    <location>
        <begin position="273"/>
        <end position="292"/>
    </location>
</feature>
<reference evidence="3 4" key="1">
    <citation type="submission" date="2022-02" db="EMBL/GenBank/DDBJ databases">
        <title>Chromosome-level reference genomes for two strains of Caenorhabditis briggsae: an improved platform for comparative genomics.</title>
        <authorList>
            <person name="Stevens L."/>
            <person name="Andersen E.C."/>
        </authorList>
    </citation>
    <scope>NUCLEOTIDE SEQUENCE [LARGE SCALE GENOMIC DNA]</scope>
    <source>
        <strain evidence="3">QX1410_ONT</strain>
        <tissue evidence="3">Whole-organism</tissue>
    </source>
</reference>
<dbReference type="Pfam" id="PF05218">
    <property type="entry name" value="DUF713"/>
    <property type="match status" value="1"/>
</dbReference>